<evidence type="ECO:0000313" key="5">
    <source>
        <dbReference type="EMBL" id="RKN37434.1"/>
    </source>
</evidence>
<dbReference type="InterPro" id="IPR018201">
    <property type="entry name" value="Ketoacyl_synth_AS"/>
</dbReference>
<reference evidence="5 6" key="1">
    <citation type="journal article" date="2004" name="Syst. Appl. Microbiol.">
        <title>Cryptoendolithic actinomycetes from antarctic sandstone rock samples: Micromonospora endolithica sp. nov. and two isolates related to Micromonospora coerulea Jensen 1932.</title>
        <authorList>
            <person name="Hirsch P."/>
            <person name="Mevs U."/>
            <person name="Kroppenstedt R.M."/>
            <person name="Schumann P."/>
            <person name="Stackebrandt E."/>
        </authorList>
    </citation>
    <scope>NUCLEOTIDE SEQUENCE [LARGE SCALE GENOMIC DNA]</scope>
    <source>
        <strain evidence="5 6">JCM 12677</strain>
    </source>
</reference>
<organism evidence="5 6">
    <name type="scientific">Micromonospora endolithica</name>
    <dbReference type="NCBI Taxonomy" id="230091"/>
    <lineage>
        <taxon>Bacteria</taxon>
        <taxon>Bacillati</taxon>
        <taxon>Actinomycetota</taxon>
        <taxon>Actinomycetes</taxon>
        <taxon>Micromonosporales</taxon>
        <taxon>Micromonosporaceae</taxon>
        <taxon>Micromonospora</taxon>
    </lineage>
</organism>
<dbReference type="Gene3D" id="3.40.47.10">
    <property type="match status" value="1"/>
</dbReference>
<dbReference type="RefSeq" id="WP_192902355.1">
    <property type="nucleotide sequence ID" value="NZ_RBAK01000031.1"/>
</dbReference>
<dbReference type="InterPro" id="IPR016039">
    <property type="entry name" value="Thiolase-like"/>
</dbReference>
<dbReference type="InterPro" id="IPR036299">
    <property type="entry name" value="Polyketide_synth_docking_sf"/>
</dbReference>
<dbReference type="GO" id="GO:0006633">
    <property type="term" value="P:fatty acid biosynthetic process"/>
    <property type="evidence" value="ECO:0007669"/>
    <property type="project" value="InterPro"/>
</dbReference>
<keyword evidence="3" id="KW-0511">Multifunctional enzyme</keyword>
<sequence length="316" mass="33493">MTEDKLREYLKRATAELLQTKQHLRDLTERDHDPIVITAVACRFPGGVATPEQLWQLLAEGRDAIRAFPDDRGWDLGSLYDPDPDAAGRTYTRHGGFLDDVSGFDAEFFGISPREAIAMDPQQRLLLELSWETLERAQLDPRSLRGGRTGVFVGTNGQDYLVRGGAPPESVEGYLGTGVSASVLTGRVAYTFGFEGPAITVDTACSSSLVAVHLAAQAIRNGECDLALAGGVTVMATPGVFVEFSRQRGLAEDGRIKAFAEAADGTAMAEGAGLLLLERLSVAQAAGHPILAVIRGSAVNQDGASNGLTAPNGPAQ</sequence>
<dbReference type="InterPro" id="IPR015083">
    <property type="entry name" value="NorB/c/GfsB-D-like_docking"/>
</dbReference>
<evidence type="ECO:0000256" key="3">
    <source>
        <dbReference type="ARBA" id="ARBA00023268"/>
    </source>
</evidence>
<dbReference type="AlphaFoldDB" id="A0A3A9YPP9"/>
<dbReference type="InterPro" id="IPR050091">
    <property type="entry name" value="PKS_NRPS_Biosynth_Enz"/>
</dbReference>
<gene>
    <name evidence="5" type="ORF">D7223_32295</name>
</gene>
<dbReference type="InterPro" id="IPR014030">
    <property type="entry name" value="Ketoacyl_synth_N"/>
</dbReference>
<evidence type="ECO:0000256" key="1">
    <source>
        <dbReference type="ARBA" id="ARBA00001957"/>
    </source>
</evidence>
<dbReference type="SUPFAM" id="SSF101173">
    <property type="entry name" value="Docking domain B of the erythromycin polyketide synthase (DEBS)"/>
    <property type="match status" value="1"/>
</dbReference>
<name>A0A3A9YPP9_9ACTN</name>
<dbReference type="Pfam" id="PF00109">
    <property type="entry name" value="ketoacyl-synt"/>
    <property type="match status" value="1"/>
</dbReference>
<keyword evidence="6" id="KW-1185">Reference proteome</keyword>
<dbReference type="PANTHER" id="PTHR43775">
    <property type="entry name" value="FATTY ACID SYNTHASE"/>
    <property type="match status" value="1"/>
</dbReference>
<dbReference type="PANTHER" id="PTHR43775:SF51">
    <property type="entry name" value="INACTIVE PHENOLPHTHIOCEROL SYNTHESIS POLYKETIDE SYNTHASE TYPE I PKS1-RELATED"/>
    <property type="match status" value="1"/>
</dbReference>
<dbReference type="Proteomes" id="UP000281726">
    <property type="component" value="Unassembled WGS sequence"/>
</dbReference>
<dbReference type="InterPro" id="IPR020841">
    <property type="entry name" value="PKS_Beta-ketoAc_synthase_dom"/>
</dbReference>
<dbReference type="GO" id="GO:0004312">
    <property type="term" value="F:fatty acid synthase activity"/>
    <property type="evidence" value="ECO:0007669"/>
    <property type="project" value="TreeGrafter"/>
</dbReference>
<feature type="non-terminal residue" evidence="5">
    <location>
        <position position="316"/>
    </location>
</feature>
<evidence type="ECO:0000259" key="4">
    <source>
        <dbReference type="PROSITE" id="PS52004"/>
    </source>
</evidence>
<dbReference type="SUPFAM" id="SSF53901">
    <property type="entry name" value="Thiolase-like"/>
    <property type="match status" value="1"/>
</dbReference>
<proteinExistence type="predicted"/>
<protein>
    <submittedName>
        <fullName evidence="5">Polyketide synthase</fullName>
    </submittedName>
</protein>
<feature type="domain" description="Ketosynthase family 3 (KS3)" evidence="4">
    <location>
        <begin position="32"/>
        <end position="316"/>
    </location>
</feature>
<dbReference type="Pfam" id="PF08990">
    <property type="entry name" value="Docking"/>
    <property type="match status" value="1"/>
</dbReference>
<comment type="caution">
    <text evidence="5">The sequence shown here is derived from an EMBL/GenBank/DDBJ whole genome shotgun (WGS) entry which is preliminary data.</text>
</comment>
<dbReference type="PROSITE" id="PS00606">
    <property type="entry name" value="KS3_1"/>
    <property type="match status" value="1"/>
</dbReference>
<dbReference type="SMART" id="SM00825">
    <property type="entry name" value="PKS_KS"/>
    <property type="match status" value="1"/>
</dbReference>
<evidence type="ECO:0000256" key="2">
    <source>
        <dbReference type="ARBA" id="ARBA00022679"/>
    </source>
</evidence>
<keyword evidence="2" id="KW-0808">Transferase</keyword>
<dbReference type="GO" id="GO:0004315">
    <property type="term" value="F:3-oxoacyl-[acyl-carrier-protein] synthase activity"/>
    <property type="evidence" value="ECO:0007669"/>
    <property type="project" value="InterPro"/>
</dbReference>
<comment type="cofactor">
    <cofactor evidence="1">
        <name>pantetheine 4'-phosphate</name>
        <dbReference type="ChEBI" id="CHEBI:47942"/>
    </cofactor>
</comment>
<accession>A0A3A9YPP9</accession>
<dbReference type="CDD" id="cd00833">
    <property type="entry name" value="PKS"/>
    <property type="match status" value="1"/>
</dbReference>
<dbReference type="EMBL" id="RBAK01000031">
    <property type="protein sequence ID" value="RKN37434.1"/>
    <property type="molecule type" value="Genomic_DNA"/>
</dbReference>
<dbReference type="PROSITE" id="PS52004">
    <property type="entry name" value="KS3_2"/>
    <property type="match status" value="1"/>
</dbReference>
<evidence type="ECO:0000313" key="6">
    <source>
        <dbReference type="Proteomes" id="UP000281726"/>
    </source>
</evidence>